<dbReference type="SUPFAM" id="SSF50978">
    <property type="entry name" value="WD40 repeat-like"/>
    <property type="match status" value="1"/>
</dbReference>
<gene>
    <name evidence="4" type="ORF">MKW94_017247</name>
</gene>
<keyword evidence="2" id="KW-0963">Cytoplasm</keyword>
<dbReference type="PANTHER" id="PTHR22842">
    <property type="entry name" value="WD40 REPEAT PROTEIN"/>
    <property type="match status" value="1"/>
</dbReference>
<dbReference type="EMBL" id="JAJJMA010085186">
    <property type="protein sequence ID" value="MCL7028945.1"/>
    <property type="molecule type" value="Genomic_DNA"/>
</dbReference>
<dbReference type="AlphaFoldDB" id="A0AA41S4T7"/>
<evidence type="ECO:0000313" key="5">
    <source>
        <dbReference type="Proteomes" id="UP001177140"/>
    </source>
</evidence>
<dbReference type="Proteomes" id="UP001177140">
    <property type="component" value="Unassembled WGS sequence"/>
</dbReference>
<comment type="subcellular location">
    <subcellularLocation>
        <location evidence="1">Cytoplasm</location>
    </subcellularLocation>
</comment>
<dbReference type="InterPro" id="IPR015943">
    <property type="entry name" value="WD40/YVTN_repeat-like_dom_sf"/>
</dbReference>
<name>A0AA41S4T7_PAPNU</name>
<evidence type="ECO:0000256" key="3">
    <source>
        <dbReference type="ARBA" id="ARBA00038145"/>
    </source>
</evidence>
<organism evidence="4 5">
    <name type="scientific">Papaver nudicaule</name>
    <name type="common">Iceland poppy</name>
    <dbReference type="NCBI Taxonomy" id="74823"/>
    <lineage>
        <taxon>Eukaryota</taxon>
        <taxon>Viridiplantae</taxon>
        <taxon>Streptophyta</taxon>
        <taxon>Embryophyta</taxon>
        <taxon>Tracheophyta</taxon>
        <taxon>Spermatophyta</taxon>
        <taxon>Magnoliopsida</taxon>
        <taxon>Ranunculales</taxon>
        <taxon>Papaveraceae</taxon>
        <taxon>Papaveroideae</taxon>
        <taxon>Papaver</taxon>
    </lineage>
</organism>
<dbReference type="Pfam" id="PF00400">
    <property type="entry name" value="WD40"/>
    <property type="match status" value="1"/>
</dbReference>
<sequence>MRTRLLKTKPLGDVQKLHQNKRTDRGTCVMDNLKLSSCGGDRQVFYWGVSAGRAIRKFRGHDSEFHGSVDGSVRTFDIRVCSTFCSLEKFPVTWGNGQPLNCISLSNDGNWILASCLDCTLHILDRISGELLQEYNAHTCQVNLLYFFPMQVTSVSYHPKDNCMKPVSVNSTI</sequence>
<dbReference type="InterPro" id="IPR051980">
    <property type="entry name" value="WD_repeat_MORG1"/>
</dbReference>
<dbReference type="GO" id="GO:0005737">
    <property type="term" value="C:cytoplasm"/>
    <property type="evidence" value="ECO:0007669"/>
    <property type="project" value="UniProtKB-SubCell"/>
</dbReference>
<dbReference type="InterPro" id="IPR001680">
    <property type="entry name" value="WD40_rpt"/>
</dbReference>
<comment type="caution">
    <text evidence="4">The sequence shown here is derived from an EMBL/GenBank/DDBJ whole genome shotgun (WGS) entry which is preliminary data.</text>
</comment>
<keyword evidence="5" id="KW-1185">Reference proteome</keyword>
<proteinExistence type="inferred from homology"/>
<dbReference type="GO" id="GO:0071013">
    <property type="term" value="C:catalytic step 2 spliceosome"/>
    <property type="evidence" value="ECO:0007669"/>
    <property type="project" value="TreeGrafter"/>
</dbReference>
<protein>
    <submittedName>
        <fullName evidence="4">Uncharacterized protein</fullName>
    </submittedName>
</protein>
<evidence type="ECO:0000256" key="1">
    <source>
        <dbReference type="ARBA" id="ARBA00004496"/>
    </source>
</evidence>
<reference evidence="4" key="1">
    <citation type="submission" date="2022-03" db="EMBL/GenBank/DDBJ databases">
        <title>A functionally conserved STORR gene fusion in Papaver species that diverged 16.8 million years ago.</title>
        <authorList>
            <person name="Catania T."/>
        </authorList>
    </citation>
    <scope>NUCLEOTIDE SEQUENCE</scope>
    <source>
        <strain evidence="4">S-191538</strain>
    </source>
</reference>
<dbReference type="InterPro" id="IPR036322">
    <property type="entry name" value="WD40_repeat_dom_sf"/>
</dbReference>
<dbReference type="GO" id="GO:0000398">
    <property type="term" value="P:mRNA splicing, via spliceosome"/>
    <property type="evidence" value="ECO:0007669"/>
    <property type="project" value="TreeGrafter"/>
</dbReference>
<comment type="similarity">
    <text evidence="3">Belongs to the WD repeat MORG1 family.</text>
</comment>
<dbReference type="PANTHER" id="PTHR22842:SF3">
    <property type="entry name" value="WD REPEAT DOMAIN-CONTAINING PROTEIN 83"/>
    <property type="match status" value="1"/>
</dbReference>
<dbReference type="Gene3D" id="2.130.10.10">
    <property type="entry name" value="YVTN repeat-like/Quinoprotein amine dehydrogenase"/>
    <property type="match status" value="1"/>
</dbReference>
<evidence type="ECO:0000313" key="4">
    <source>
        <dbReference type="EMBL" id="MCL7028945.1"/>
    </source>
</evidence>
<evidence type="ECO:0000256" key="2">
    <source>
        <dbReference type="ARBA" id="ARBA00022490"/>
    </source>
</evidence>
<accession>A0AA41S4T7</accession>